<name>A0A1D1Y5E7_9ARAE</name>
<evidence type="ECO:0000256" key="1">
    <source>
        <dbReference type="SAM" id="MobiDB-lite"/>
    </source>
</evidence>
<organism evidence="2">
    <name type="scientific">Anthurium amnicola</name>
    <dbReference type="NCBI Taxonomy" id="1678845"/>
    <lineage>
        <taxon>Eukaryota</taxon>
        <taxon>Viridiplantae</taxon>
        <taxon>Streptophyta</taxon>
        <taxon>Embryophyta</taxon>
        <taxon>Tracheophyta</taxon>
        <taxon>Spermatophyta</taxon>
        <taxon>Magnoliopsida</taxon>
        <taxon>Liliopsida</taxon>
        <taxon>Araceae</taxon>
        <taxon>Pothoideae</taxon>
        <taxon>Potheae</taxon>
        <taxon>Anthurium</taxon>
    </lineage>
</organism>
<dbReference type="PANTHER" id="PTHR45669">
    <property type="entry name" value="GLUTAREDOXIN DOMAIN-CONTAINING CYSTEINE-RICH PROTEIN CG12206-RELATED"/>
    <property type="match status" value="1"/>
</dbReference>
<dbReference type="PANTHER" id="PTHR45669:SF30">
    <property type="entry name" value="OS04G0641300 PROTEIN"/>
    <property type="match status" value="1"/>
</dbReference>
<protein>
    <submittedName>
        <fullName evidence="2">Uncharacterized protein At3g28850</fullName>
    </submittedName>
</protein>
<feature type="region of interest" description="Disordered" evidence="1">
    <location>
        <begin position="50"/>
        <end position="75"/>
    </location>
</feature>
<accession>A0A1D1Y5E7</accession>
<gene>
    <name evidence="2" type="primary">At3g28850_1</name>
    <name evidence="2" type="ORF">g.49405</name>
</gene>
<proteinExistence type="predicted"/>
<feature type="non-terminal residue" evidence="2">
    <location>
        <position position="301"/>
    </location>
</feature>
<feature type="compositionally biased region" description="Acidic residues" evidence="1">
    <location>
        <begin position="57"/>
        <end position="69"/>
    </location>
</feature>
<dbReference type="EMBL" id="GDJX01018073">
    <property type="protein sequence ID" value="JAT49863.1"/>
    <property type="molecule type" value="Transcribed_RNA"/>
</dbReference>
<feature type="region of interest" description="Disordered" evidence="1">
    <location>
        <begin position="1"/>
        <end position="29"/>
    </location>
</feature>
<sequence length="301" mass="33181">MGCAGSKQARRDRRRSPSPLPRCYSMPVHHPALRKGDSCHVVALTSTTLGSLRLNDGPDDDDDDNDADEPMMKTLNDRNCCGADLAEEVLKAKAWSEMMERRIPPGPPRTPTKTPPNEPEVIDAWEMMAGLEDASPLYRFPAAFPVERSFSFHSVQGTHGDAAAELKPKAKLSNGSVSPEPMWMQVDAAGGDEPIITDFDPDIISSFRKAFEALSPKHPIHLRRQSADGYGRKLEDGWKTPDLTGIVHARVTAFQEKIDARRSRVAAAVGPCTRPPGWKGKVVVYFTSLRGVRRTYEDCCA</sequence>
<evidence type="ECO:0000313" key="2">
    <source>
        <dbReference type="EMBL" id="JAT49863.1"/>
    </source>
</evidence>
<reference evidence="2" key="1">
    <citation type="submission" date="2015-07" db="EMBL/GenBank/DDBJ databases">
        <title>Transcriptome Assembly of Anthurium amnicola.</title>
        <authorList>
            <person name="Suzuki J."/>
        </authorList>
    </citation>
    <scope>NUCLEOTIDE SEQUENCE</scope>
</reference>
<dbReference type="AlphaFoldDB" id="A0A1D1Y5E7"/>